<proteinExistence type="predicted"/>
<protein>
    <submittedName>
        <fullName evidence="1">Uncharacterized protein</fullName>
    </submittedName>
</protein>
<accession>A0AA49X3V5</accession>
<sequence>MYFTGAERHRQQTSKLHGGNYMAVMAPPRFTFRPGALDAIMRSRNLQTEEQLALFIGVRTADIPKLRAGAKVTAELALRVSALQGDKNYIGAWFDQVEEQAA</sequence>
<evidence type="ECO:0000313" key="1">
    <source>
        <dbReference type="EMBL" id="WLJ25504.1"/>
    </source>
</evidence>
<dbReference type="EMBL" id="OQ890311">
    <property type="protein sequence ID" value="WLJ25504.1"/>
    <property type="molecule type" value="Genomic_DNA"/>
</dbReference>
<reference evidence="1" key="1">
    <citation type="submission" date="2023-04" db="EMBL/GenBank/DDBJ databases">
        <title>The human skin virome in hidradenitis suppurativa patients.</title>
        <authorList>
            <person name="Jansen D."/>
        </authorList>
    </citation>
    <scope>NUCLEOTIDE SEQUENCE</scope>
    <source>
        <strain evidence="1">VC1_JansenPhageA</strain>
    </source>
</reference>
<organism evidence="1">
    <name type="scientific">Corynebacterium phage HS01</name>
    <dbReference type="NCBI Taxonomy" id="3056389"/>
    <lineage>
        <taxon>Viruses</taxon>
    </lineage>
</organism>
<name>A0AA49X3V5_9VIRU</name>